<dbReference type="InterPro" id="IPR036458">
    <property type="entry name" value="Na:dicarbo_symporter_sf"/>
</dbReference>
<evidence type="ECO:0000256" key="7">
    <source>
        <dbReference type="SAM" id="MobiDB-lite"/>
    </source>
</evidence>
<feature type="transmembrane region" description="Helical" evidence="6">
    <location>
        <begin position="248"/>
        <end position="267"/>
    </location>
</feature>
<evidence type="ECO:0000313" key="8">
    <source>
        <dbReference type="EMBL" id="KAK5174272.1"/>
    </source>
</evidence>
<feature type="transmembrane region" description="Helical" evidence="6">
    <location>
        <begin position="356"/>
        <end position="378"/>
    </location>
</feature>
<comment type="subcellular location">
    <subcellularLocation>
        <location evidence="1 6">Membrane</location>
        <topology evidence="1 6">Multi-pass membrane protein</topology>
    </subcellularLocation>
</comment>
<keyword evidence="9" id="KW-1185">Reference proteome</keyword>
<proteinExistence type="inferred from homology"/>
<feature type="region of interest" description="Disordered" evidence="7">
    <location>
        <begin position="1"/>
        <end position="39"/>
    </location>
</feature>
<dbReference type="GO" id="GO:0015501">
    <property type="term" value="F:glutamate:sodium symporter activity"/>
    <property type="evidence" value="ECO:0007669"/>
    <property type="project" value="TreeGrafter"/>
</dbReference>
<dbReference type="GeneID" id="89922700"/>
<dbReference type="PANTHER" id="PTHR11958:SF63">
    <property type="entry name" value="AMINO ACID TRANSPORTER"/>
    <property type="match status" value="1"/>
</dbReference>
<reference evidence="8 9" key="1">
    <citation type="submission" date="2023-08" db="EMBL/GenBank/DDBJ databases">
        <title>Black Yeasts Isolated from many extreme environments.</title>
        <authorList>
            <person name="Coleine C."/>
            <person name="Stajich J.E."/>
            <person name="Selbmann L."/>
        </authorList>
    </citation>
    <scope>NUCLEOTIDE SEQUENCE [LARGE SCALE GENOMIC DNA]</scope>
    <source>
        <strain evidence="8 9">CCFEE 5935</strain>
    </source>
</reference>
<dbReference type="AlphaFoldDB" id="A0AAV9PLV8"/>
<dbReference type="PRINTS" id="PR00173">
    <property type="entry name" value="EDTRNSPORT"/>
</dbReference>
<keyword evidence="3 6" id="KW-0812">Transmembrane</keyword>
<dbReference type="InterPro" id="IPR001991">
    <property type="entry name" value="Na-dicarboxylate_symporter"/>
</dbReference>
<feature type="transmembrane region" description="Helical" evidence="6">
    <location>
        <begin position="279"/>
        <end position="304"/>
    </location>
</feature>
<comment type="caution">
    <text evidence="8">The sequence shown here is derived from an EMBL/GenBank/DDBJ whole genome shotgun (WGS) entry which is preliminary data.</text>
</comment>
<evidence type="ECO:0000256" key="3">
    <source>
        <dbReference type="ARBA" id="ARBA00022692"/>
    </source>
</evidence>
<dbReference type="GO" id="GO:0005313">
    <property type="term" value="F:L-glutamate transmembrane transporter activity"/>
    <property type="evidence" value="ECO:0007669"/>
    <property type="project" value="TreeGrafter"/>
</dbReference>
<dbReference type="GO" id="GO:0005886">
    <property type="term" value="C:plasma membrane"/>
    <property type="evidence" value="ECO:0007669"/>
    <property type="project" value="TreeGrafter"/>
</dbReference>
<dbReference type="GO" id="GO:0015175">
    <property type="term" value="F:neutral L-amino acid transmembrane transporter activity"/>
    <property type="evidence" value="ECO:0007669"/>
    <property type="project" value="TreeGrafter"/>
</dbReference>
<dbReference type="PANTHER" id="PTHR11958">
    <property type="entry name" value="SODIUM/DICARBOXYLATE SYMPORTER-RELATED"/>
    <property type="match status" value="1"/>
</dbReference>
<protein>
    <recommendedName>
        <fullName evidence="6">Amino acid transporter</fullName>
    </recommendedName>
</protein>
<comment type="similarity">
    <text evidence="6">Belongs to the dicarboxylate/amino acid:cation symporter (DAACS) (TC 2.A.23) family.</text>
</comment>
<dbReference type="EMBL" id="JAVRRT010000002">
    <property type="protein sequence ID" value="KAK5174272.1"/>
    <property type="molecule type" value="Genomic_DNA"/>
</dbReference>
<keyword evidence="2 6" id="KW-0813">Transport</keyword>
<feature type="transmembrane region" description="Helical" evidence="6">
    <location>
        <begin position="93"/>
        <end position="115"/>
    </location>
</feature>
<keyword evidence="6" id="KW-0769">Symport</keyword>
<feature type="transmembrane region" description="Helical" evidence="6">
    <location>
        <begin position="385"/>
        <end position="405"/>
    </location>
</feature>
<evidence type="ECO:0000313" key="9">
    <source>
        <dbReference type="Proteomes" id="UP001337655"/>
    </source>
</evidence>
<gene>
    <name evidence="8" type="ORF">LTR77_001352</name>
</gene>
<feature type="transmembrane region" description="Helical" evidence="6">
    <location>
        <begin position="316"/>
        <end position="336"/>
    </location>
</feature>
<dbReference type="RefSeq" id="XP_064662941.1">
    <property type="nucleotide sequence ID" value="XM_064798614.1"/>
</dbReference>
<keyword evidence="4 6" id="KW-1133">Transmembrane helix</keyword>
<evidence type="ECO:0000256" key="4">
    <source>
        <dbReference type="ARBA" id="ARBA00022989"/>
    </source>
</evidence>
<evidence type="ECO:0000256" key="6">
    <source>
        <dbReference type="RuleBase" id="RU361216"/>
    </source>
</evidence>
<evidence type="ECO:0000256" key="5">
    <source>
        <dbReference type="ARBA" id="ARBA00023136"/>
    </source>
</evidence>
<evidence type="ECO:0000256" key="1">
    <source>
        <dbReference type="ARBA" id="ARBA00004141"/>
    </source>
</evidence>
<dbReference type="Gene3D" id="1.10.3860.10">
    <property type="entry name" value="Sodium:dicarboxylate symporter"/>
    <property type="match status" value="1"/>
</dbReference>
<feature type="transmembrane region" description="Helical" evidence="6">
    <location>
        <begin position="127"/>
        <end position="148"/>
    </location>
</feature>
<organism evidence="8 9">
    <name type="scientific">Saxophila tyrrhenica</name>
    <dbReference type="NCBI Taxonomy" id="1690608"/>
    <lineage>
        <taxon>Eukaryota</taxon>
        <taxon>Fungi</taxon>
        <taxon>Dikarya</taxon>
        <taxon>Ascomycota</taxon>
        <taxon>Pezizomycotina</taxon>
        <taxon>Dothideomycetes</taxon>
        <taxon>Dothideomycetidae</taxon>
        <taxon>Mycosphaerellales</taxon>
        <taxon>Extremaceae</taxon>
        <taxon>Saxophila</taxon>
    </lineage>
</organism>
<dbReference type="InterPro" id="IPR050746">
    <property type="entry name" value="DAACS"/>
</dbReference>
<sequence>MSHAKDIEDGTGTGPEVHAVDSSDESFDRRDSEGAAAKQSMGQRFWRTLKTPGSAVQIVIAAVIAIAIGMAVTATVDNIPEAAPVILEIPGQLWLRALRATVLPLIITAIILAVQNLKEMSKGGAKLAKFTVLWYVGTTILAVIHSMILVDVGWRKLMQQVDPASLRDGAETAEEIQEENPDNAPHDIIVQVAESFIPQNVFQALAEDQLLGVLVAAIIVGCLIKGPNSSLLRGIKEVDKIVFKIIDFLIKLAPIGVFFLILANLMTLDIEDIGVNLGVLIGASVGSMFVQLFVVLPALFFGFTRMNPYAYWLKNSPAWITAWGSASSAATLPVTLKCLEKRKVPQTVRKFVAPLGALINMDGTGIYFPIVVVFMAVTQGITLNAGNYTVIVLLAVLSSIATTPIPSSSLVLTVMICGSVGIPVTGMYAVVVAIDWFIDRFRTATNVSGDLYAAKVMEKLTGITDEDSHTLAAQEVLDRTMKENNEGKN</sequence>
<accession>A0AAV9PLV8</accession>
<feature type="compositionally biased region" description="Basic and acidic residues" evidence="7">
    <location>
        <begin position="18"/>
        <end position="33"/>
    </location>
</feature>
<dbReference type="Pfam" id="PF00375">
    <property type="entry name" value="SDF"/>
    <property type="match status" value="1"/>
</dbReference>
<name>A0AAV9PLV8_9PEZI</name>
<dbReference type="SUPFAM" id="SSF118215">
    <property type="entry name" value="Proton glutamate symport protein"/>
    <property type="match status" value="1"/>
</dbReference>
<dbReference type="Proteomes" id="UP001337655">
    <property type="component" value="Unassembled WGS sequence"/>
</dbReference>
<feature type="transmembrane region" description="Helical" evidence="6">
    <location>
        <begin position="210"/>
        <end position="227"/>
    </location>
</feature>
<feature type="transmembrane region" description="Helical" evidence="6">
    <location>
        <begin position="54"/>
        <end position="73"/>
    </location>
</feature>
<keyword evidence="5 6" id="KW-0472">Membrane</keyword>
<feature type="transmembrane region" description="Helical" evidence="6">
    <location>
        <begin position="411"/>
        <end position="438"/>
    </location>
</feature>
<evidence type="ECO:0000256" key="2">
    <source>
        <dbReference type="ARBA" id="ARBA00022448"/>
    </source>
</evidence>